<dbReference type="InterPro" id="IPR011010">
    <property type="entry name" value="DNA_brk_join_enz"/>
</dbReference>
<keyword evidence="4" id="KW-0233">DNA recombination</keyword>
<dbReference type="Pfam" id="PF00589">
    <property type="entry name" value="Phage_integrase"/>
    <property type="match status" value="1"/>
</dbReference>
<dbReference type="InterPro" id="IPR013762">
    <property type="entry name" value="Integrase-like_cat_sf"/>
</dbReference>
<comment type="similarity">
    <text evidence="1">Belongs to the 'phage' integrase family.</text>
</comment>
<dbReference type="Gene3D" id="1.10.443.10">
    <property type="entry name" value="Intergrase catalytic core"/>
    <property type="match status" value="1"/>
</dbReference>
<dbReference type="Gene3D" id="1.10.150.130">
    <property type="match status" value="1"/>
</dbReference>
<organism evidence="8 9">
    <name type="scientific">Herbaspirillum aquaticum</name>
    <dbReference type="NCBI Taxonomy" id="568783"/>
    <lineage>
        <taxon>Bacteria</taxon>
        <taxon>Pseudomonadati</taxon>
        <taxon>Pseudomonadota</taxon>
        <taxon>Betaproteobacteria</taxon>
        <taxon>Burkholderiales</taxon>
        <taxon>Oxalobacteraceae</taxon>
        <taxon>Herbaspirillum</taxon>
    </lineage>
</organism>
<gene>
    <name evidence="8" type="ORF">CEJ45_17880</name>
</gene>
<feature type="domain" description="Core-binding (CB)" evidence="7">
    <location>
        <begin position="103"/>
        <end position="184"/>
    </location>
</feature>
<sequence length="409" mass="45938">MPRIIEPLKDLQVKNAKPKDKPYKLADGGGLYLLVTPAGGKGWRLKYLYRGKEKLISLGTYPEVGLQEARKRRDSNKELLSDGIDPSDNRKAKKLVGLEQAANSFEVIAREWLSRAENGWVKSHHAKIVARFEKDIFPYLGKKPITAITAPDLLSVVRKIESRGVLETAHRALSNCGQVFRYAVATGRTERDPTADLRGALPSVNSRRTHFAAITEPKEVGNLLRSLYGYDGSPTVCAALRLAPLVFVRPGELRAAEWAHIDLDNAEWRYTVTKTNTPHIVPLSAQAVEILKELQPLTGDGRYVFPSPRSKSRPMSDNAILSAMRRMDIGKDIMSGHGFRAMARTILDEVLAERVDLIEHQLAHAVRDPNGRAYNRTSHLPERKRMMQRWADYLDTLRKGAEVIQIREA</sequence>
<evidence type="ECO:0000259" key="7">
    <source>
        <dbReference type="PROSITE" id="PS51900"/>
    </source>
</evidence>
<dbReference type="SUPFAM" id="SSF56349">
    <property type="entry name" value="DNA breaking-rejoining enzymes"/>
    <property type="match status" value="1"/>
</dbReference>
<dbReference type="InterPro" id="IPR025166">
    <property type="entry name" value="Integrase_DNA_bind_dom"/>
</dbReference>
<keyword evidence="2" id="KW-0229">DNA integration</keyword>
<dbReference type="InterPro" id="IPR010998">
    <property type="entry name" value="Integrase_recombinase_N"/>
</dbReference>
<dbReference type="InterPro" id="IPR002104">
    <property type="entry name" value="Integrase_catalytic"/>
</dbReference>
<evidence type="ECO:0000313" key="9">
    <source>
        <dbReference type="Proteomes" id="UP000214747"/>
    </source>
</evidence>
<proteinExistence type="inferred from homology"/>
<evidence type="ECO:0000256" key="4">
    <source>
        <dbReference type="ARBA" id="ARBA00023172"/>
    </source>
</evidence>
<evidence type="ECO:0000256" key="3">
    <source>
        <dbReference type="ARBA" id="ARBA00023125"/>
    </source>
</evidence>
<evidence type="ECO:0000256" key="2">
    <source>
        <dbReference type="ARBA" id="ARBA00022908"/>
    </source>
</evidence>
<evidence type="ECO:0000313" key="8">
    <source>
        <dbReference type="EMBL" id="OWY33316.1"/>
    </source>
</evidence>
<dbReference type="PROSITE" id="PS51898">
    <property type="entry name" value="TYR_RECOMBINASE"/>
    <property type="match status" value="1"/>
</dbReference>
<dbReference type="Proteomes" id="UP000214747">
    <property type="component" value="Unassembled WGS sequence"/>
</dbReference>
<dbReference type="InterPro" id="IPR053876">
    <property type="entry name" value="Phage_int_M"/>
</dbReference>
<dbReference type="RefSeq" id="WP_088756381.1">
    <property type="nucleotide sequence ID" value="NZ_NJGV01000019.1"/>
</dbReference>
<dbReference type="InterPro" id="IPR050808">
    <property type="entry name" value="Phage_Integrase"/>
</dbReference>
<dbReference type="PANTHER" id="PTHR30629:SF2">
    <property type="entry name" value="PROPHAGE INTEGRASE INTS-RELATED"/>
    <property type="match status" value="1"/>
</dbReference>
<dbReference type="PROSITE" id="PS51900">
    <property type="entry name" value="CB"/>
    <property type="match status" value="1"/>
</dbReference>
<keyword evidence="3 5" id="KW-0238">DNA-binding</keyword>
<feature type="domain" description="Tyr recombinase" evidence="6">
    <location>
        <begin position="209"/>
        <end position="392"/>
    </location>
</feature>
<dbReference type="Gene3D" id="3.30.160.390">
    <property type="entry name" value="Integrase, DNA-binding domain"/>
    <property type="match status" value="1"/>
</dbReference>
<dbReference type="EMBL" id="NJGV01000019">
    <property type="protein sequence ID" value="OWY33316.1"/>
    <property type="molecule type" value="Genomic_DNA"/>
</dbReference>
<dbReference type="GO" id="GO:0006310">
    <property type="term" value="P:DNA recombination"/>
    <property type="evidence" value="ECO:0007669"/>
    <property type="project" value="UniProtKB-KW"/>
</dbReference>
<dbReference type="Pfam" id="PF13356">
    <property type="entry name" value="Arm-DNA-bind_3"/>
    <property type="match status" value="1"/>
</dbReference>
<evidence type="ECO:0000256" key="1">
    <source>
        <dbReference type="ARBA" id="ARBA00008857"/>
    </source>
</evidence>
<name>A0A225SQB1_9BURK</name>
<reference evidence="8 9" key="1">
    <citation type="journal article" date="2010" name="Int. J. Syst. Evol. Microbiol.">
        <title>Reclassification of Herbaspirillum putei as a later heterotypic synonym of Herbaspirillum huttiense, with the description of H. huttiense subsp. huttiense subsp. nov. and H. huttiense subsp. putei subsp. nov., comb. nov., and description of Herbaspirillum aquaticum sp. nov.</title>
        <authorList>
            <person name="Dobritsa A.P."/>
            <person name="Reddy M.C."/>
            <person name="Samadpour M."/>
        </authorList>
    </citation>
    <scope>NUCLEOTIDE SEQUENCE [LARGE SCALE GENOMIC DNA]</scope>
    <source>
        <strain evidence="8 9">IEH 4430</strain>
    </source>
</reference>
<evidence type="ECO:0000256" key="5">
    <source>
        <dbReference type="PROSITE-ProRule" id="PRU01248"/>
    </source>
</evidence>
<dbReference type="InterPro" id="IPR044068">
    <property type="entry name" value="CB"/>
</dbReference>
<dbReference type="GO" id="GO:0015074">
    <property type="term" value="P:DNA integration"/>
    <property type="evidence" value="ECO:0007669"/>
    <property type="project" value="UniProtKB-KW"/>
</dbReference>
<dbReference type="PANTHER" id="PTHR30629">
    <property type="entry name" value="PROPHAGE INTEGRASE"/>
    <property type="match status" value="1"/>
</dbReference>
<dbReference type="AlphaFoldDB" id="A0A225SQB1"/>
<dbReference type="Pfam" id="PF22022">
    <property type="entry name" value="Phage_int_M"/>
    <property type="match status" value="1"/>
</dbReference>
<accession>A0A225SQB1</accession>
<dbReference type="InterPro" id="IPR038488">
    <property type="entry name" value="Integrase_DNA-bd_sf"/>
</dbReference>
<dbReference type="CDD" id="cd00801">
    <property type="entry name" value="INT_P4_C"/>
    <property type="match status" value="1"/>
</dbReference>
<evidence type="ECO:0000259" key="6">
    <source>
        <dbReference type="PROSITE" id="PS51898"/>
    </source>
</evidence>
<keyword evidence="9" id="KW-1185">Reference proteome</keyword>
<comment type="caution">
    <text evidence="8">The sequence shown here is derived from an EMBL/GenBank/DDBJ whole genome shotgun (WGS) entry which is preliminary data.</text>
</comment>
<protein>
    <submittedName>
        <fullName evidence="8">Integrase</fullName>
    </submittedName>
</protein>
<dbReference type="GO" id="GO:0003677">
    <property type="term" value="F:DNA binding"/>
    <property type="evidence" value="ECO:0007669"/>
    <property type="project" value="UniProtKB-UniRule"/>
</dbReference>